<gene>
    <name evidence="3" type="ORF">DBZ36_20070</name>
</gene>
<keyword evidence="4" id="KW-1185">Reference proteome</keyword>
<reference evidence="3 4" key="1">
    <citation type="submission" date="2018-09" db="EMBL/GenBank/DDBJ databases">
        <authorList>
            <person name="Wang Z."/>
        </authorList>
    </citation>
    <scope>NUCLEOTIDE SEQUENCE [LARGE SCALE GENOMIC DNA]</scope>
    <source>
        <strain evidence="3 4">ALS 81</strain>
    </source>
</reference>
<accession>A0A420E5V6</accession>
<dbReference type="AlphaFoldDB" id="A0A420E5V6"/>
<dbReference type="InterPro" id="IPR011234">
    <property type="entry name" value="Fumarylacetoacetase-like_C"/>
</dbReference>
<feature type="domain" description="Fumarylacetoacetase-like C-terminal" evidence="2">
    <location>
        <begin position="76"/>
        <end position="264"/>
    </location>
</feature>
<keyword evidence="1" id="KW-0479">Metal-binding</keyword>
<sequence length="267" mass="29102">MSFGLALLSSKANAAETSSTQFARVNYQNQLYWAQSVDSSQLQLLSDAPWMTPTNVADPLPLDEVEFEVPFTGTNVFAIGLNYRSHAGDSGAAKPEVFFKSPASLSLSDTLALSEDMKNLHFEGEMVLVIGKQCDAVSIEMAPECIFGYLAGNDLTERSWQSRDLQWWRAKGAKGFAPISQWVTTFSTSEPKFNVTTKLNGQIVQQESSSNMIHSSAAIVSFISQYIPLQAGDLIFTGTPGRTRALRASDQVSVEIEGIGIVTTLIE</sequence>
<dbReference type="GO" id="GO:0018773">
    <property type="term" value="F:acetylpyruvate hydrolase activity"/>
    <property type="evidence" value="ECO:0007669"/>
    <property type="project" value="TreeGrafter"/>
</dbReference>
<comment type="caution">
    <text evidence="3">The sequence shown here is derived from an EMBL/GenBank/DDBJ whole genome shotgun (WGS) entry which is preliminary data.</text>
</comment>
<dbReference type="Gene3D" id="3.90.850.10">
    <property type="entry name" value="Fumarylacetoacetase-like, C-terminal domain"/>
    <property type="match status" value="1"/>
</dbReference>
<dbReference type="PANTHER" id="PTHR11820:SF7">
    <property type="entry name" value="ACYLPYRUVASE FAHD1, MITOCHONDRIAL"/>
    <property type="match status" value="1"/>
</dbReference>
<name>A0A420E5V6_9ALTE</name>
<dbReference type="InterPro" id="IPR036663">
    <property type="entry name" value="Fumarylacetoacetase_C_sf"/>
</dbReference>
<evidence type="ECO:0000313" key="4">
    <source>
        <dbReference type="Proteomes" id="UP000286482"/>
    </source>
</evidence>
<dbReference type="PANTHER" id="PTHR11820">
    <property type="entry name" value="ACYLPYRUVASE"/>
    <property type="match status" value="1"/>
</dbReference>
<protein>
    <submittedName>
        <fullName evidence="3">FAA hydrolase family protein</fullName>
    </submittedName>
</protein>
<dbReference type="GO" id="GO:0046872">
    <property type="term" value="F:metal ion binding"/>
    <property type="evidence" value="ECO:0007669"/>
    <property type="project" value="UniProtKB-KW"/>
</dbReference>
<keyword evidence="3" id="KW-0378">Hydrolase</keyword>
<proteinExistence type="predicted"/>
<organism evidence="3 4">
    <name type="scientific">Alginatibacterium sediminis</name>
    <dbReference type="NCBI Taxonomy" id="2164068"/>
    <lineage>
        <taxon>Bacteria</taxon>
        <taxon>Pseudomonadati</taxon>
        <taxon>Pseudomonadota</taxon>
        <taxon>Gammaproteobacteria</taxon>
        <taxon>Alteromonadales</taxon>
        <taxon>Alteromonadaceae</taxon>
        <taxon>Alginatibacterium</taxon>
    </lineage>
</organism>
<evidence type="ECO:0000259" key="2">
    <source>
        <dbReference type="Pfam" id="PF01557"/>
    </source>
</evidence>
<dbReference type="EMBL" id="RAQO01000013">
    <property type="protein sequence ID" value="RKF12830.1"/>
    <property type="molecule type" value="Genomic_DNA"/>
</dbReference>
<dbReference type="Proteomes" id="UP000286482">
    <property type="component" value="Unassembled WGS sequence"/>
</dbReference>
<dbReference type="OrthoDB" id="9805307at2"/>
<dbReference type="SUPFAM" id="SSF56529">
    <property type="entry name" value="FAH"/>
    <property type="match status" value="1"/>
</dbReference>
<evidence type="ECO:0000313" key="3">
    <source>
        <dbReference type="EMBL" id="RKF12830.1"/>
    </source>
</evidence>
<evidence type="ECO:0000256" key="1">
    <source>
        <dbReference type="ARBA" id="ARBA00022723"/>
    </source>
</evidence>
<dbReference type="Pfam" id="PF01557">
    <property type="entry name" value="FAA_hydrolase"/>
    <property type="match status" value="1"/>
</dbReference>